<keyword evidence="5" id="KW-0677">Repeat</keyword>
<comment type="subcellular location">
    <subcellularLocation>
        <location evidence="1">Mitochondrion inner membrane</location>
        <topology evidence="1">Multi-pass membrane protein</topology>
    </subcellularLocation>
</comment>
<evidence type="ECO:0000256" key="11">
    <source>
        <dbReference type="RuleBase" id="RU000488"/>
    </source>
</evidence>
<evidence type="ECO:0000313" key="12">
    <source>
        <dbReference type="EMBL" id="KXT14251.1"/>
    </source>
</evidence>
<evidence type="ECO:0000256" key="1">
    <source>
        <dbReference type="ARBA" id="ARBA00004448"/>
    </source>
</evidence>
<dbReference type="Pfam" id="PF00153">
    <property type="entry name" value="Mito_carr"/>
    <property type="match status" value="3"/>
</dbReference>
<dbReference type="AlphaFoldDB" id="A0A139IHM8"/>
<dbReference type="STRING" id="113226.A0A139IHM8"/>
<evidence type="ECO:0000256" key="8">
    <source>
        <dbReference type="ARBA" id="ARBA00023128"/>
    </source>
</evidence>
<dbReference type="Proteomes" id="UP000073492">
    <property type="component" value="Unassembled WGS sequence"/>
</dbReference>
<dbReference type="InterPro" id="IPR018108">
    <property type="entry name" value="MCP_transmembrane"/>
</dbReference>
<gene>
    <name evidence="12" type="ORF">AC579_6703</name>
</gene>
<dbReference type="Gene3D" id="1.50.40.10">
    <property type="entry name" value="Mitochondrial carrier domain"/>
    <property type="match status" value="2"/>
</dbReference>
<evidence type="ECO:0000256" key="10">
    <source>
        <dbReference type="PROSITE-ProRule" id="PRU00282"/>
    </source>
</evidence>
<dbReference type="GO" id="GO:0005743">
    <property type="term" value="C:mitochondrial inner membrane"/>
    <property type="evidence" value="ECO:0007669"/>
    <property type="project" value="UniProtKB-SubCell"/>
</dbReference>
<proteinExistence type="inferred from homology"/>
<dbReference type="PROSITE" id="PS50920">
    <property type="entry name" value="SOLCAR"/>
    <property type="match status" value="3"/>
</dbReference>
<dbReference type="FunFam" id="1.50.40.10:FF:000018">
    <property type="entry name" value="S-adenosylmethionine mitochondrial carrier protein-like"/>
    <property type="match status" value="1"/>
</dbReference>
<protein>
    <recommendedName>
        <fullName evidence="14">Mitochondrial carrier protein</fullName>
    </recommendedName>
</protein>
<comment type="caution">
    <text evidence="12">The sequence shown here is derived from an EMBL/GenBank/DDBJ whole genome shotgun (WGS) entry which is preliminary data.</text>
</comment>
<evidence type="ECO:0000256" key="9">
    <source>
        <dbReference type="ARBA" id="ARBA00023136"/>
    </source>
</evidence>
<keyword evidence="4 10" id="KW-0812">Transmembrane</keyword>
<evidence type="ECO:0000256" key="3">
    <source>
        <dbReference type="ARBA" id="ARBA00022448"/>
    </source>
</evidence>
<evidence type="ECO:0000256" key="6">
    <source>
        <dbReference type="ARBA" id="ARBA00022792"/>
    </source>
</evidence>
<dbReference type="InterPro" id="IPR023395">
    <property type="entry name" value="MCP_dom_sf"/>
</dbReference>
<dbReference type="PANTHER" id="PTHR45667">
    <property type="entry name" value="S-ADENOSYLMETHIONINE MITOCHONDRIAL CARRIER PROTEIN"/>
    <property type="match status" value="1"/>
</dbReference>
<evidence type="ECO:0000256" key="2">
    <source>
        <dbReference type="ARBA" id="ARBA00006375"/>
    </source>
</evidence>
<comment type="similarity">
    <text evidence="2 11">Belongs to the mitochondrial carrier (TC 2.A.29) family.</text>
</comment>
<accession>A0A139IHM8</accession>
<feature type="repeat" description="Solcar" evidence="10">
    <location>
        <begin position="62"/>
        <end position="135"/>
    </location>
</feature>
<keyword evidence="9 10" id="KW-0472">Membrane</keyword>
<keyword evidence="6" id="KW-0999">Mitochondrion inner membrane</keyword>
<feature type="repeat" description="Solcar" evidence="10">
    <location>
        <begin position="141"/>
        <end position="230"/>
    </location>
</feature>
<keyword evidence="7" id="KW-1133">Transmembrane helix</keyword>
<feature type="repeat" description="Solcar" evidence="10">
    <location>
        <begin position="242"/>
        <end position="325"/>
    </location>
</feature>
<dbReference type="EMBL" id="LFZO01000088">
    <property type="protein sequence ID" value="KXT14251.1"/>
    <property type="molecule type" value="Genomic_DNA"/>
</dbReference>
<dbReference type="OrthoDB" id="276989at2759"/>
<evidence type="ECO:0000256" key="7">
    <source>
        <dbReference type="ARBA" id="ARBA00022989"/>
    </source>
</evidence>
<evidence type="ECO:0000256" key="4">
    <source>
        <dbReference type="ARBA" id="ARBA00022692"/>
    </source>
</evidence>
<keyword evidence="3 11" id="KW-0813">Transport</keyword>
<keyword evidence="13" id="KW-1185">Reference proteome</keyword>
<reference evidence="12 13" key="1">
    <citation type="submission" date="2015-07" db="EMBL/GenBank/DDBJ databases">
        <title>Comparative genomics of the Sigatoka disease complex on banana suggests a link between parallel evolutionary changes in Pseudocercospora fijiensis and Pseudocercospora eumusae and increased virulence on the banana host.</title>
        <authorList>
            <person name="Chang T.-C."/>
            <person name="Salvucci A."/>
            <person name="Crous P.W."/>
            <person name="Stergiopoulos I."/>
        </authorList>
    </citation>
    <scope>NUCLEOTIDE SEQUENCE [LARGE SCALE GENOMIC DNA]</scope>
    <source>
        <strain evidence="12 13">CBS 116634</strain>
    </source>
</reference>
<evidence type="ECO:0000313" key="13">
    <source>
        <dbReference type="Proteomes" id="UP000073492"/>
    </source>
</evidence>
<sequence length="441" mass="47219">MFHSRTFSISKHLIIISYRVPLPIEIKTSVQPFPVLANFLHFSYCTAFGVSEMDAQNPPPESPYLRSLFAGAIAGTTVDLSLYPLDTLKTRLQSSTGFWASGGFRGIYNGVGSAAVGSAPGAALFFCTYEGVKTAVGNDKGGAGAHMLAASLGEIAACAVRVPTEVVKQRAQAKQFPSSLETLRYILGKRHTHGMGSVGRELYRGWGITVMREVPFTIIQFPLWERLKRWSLEGQVGKVRDVTAVESAVFGAVSGAVAAGLTTPLDVLKTRMMLSTGKVDVFTLAGRILREEGGKTFLSGIGPRTMWISIGGAVFLGSYQFASNVLGGGEVERSCAAVSLFNLGNTGYSKRNPSSVAQALGGKAQLNAWQAETIFHPTYAVATALCCLDTVLIATEDCCIQLLSTQTNKLIVIEGHKYLSDLPCTAQQRNHGVLHASKTAR</sequence>
<organism evidence="12 13">
    <name type="scientific">Pseudocercospora musae</name>
    <dbReference type="NCBI Taxonomy" id="113226"/>
    <lineage>
        <taxon>Eukaryota</taxon>
        <taxon>Fungi</taxon>
        <taxon>Dikarya</taxon>
        <taxon>Ascomycota</taxon>
        <taxon>Pezizomycotina</taxon>
        <taxon>Dothideomycetes</taxon>
        <taxon>Dothideomycetidae</taxon>
        <taxon>Mycosphaerellales</taxon>
        <taxon>Mycosphaerellaceae</taxon>
        <taxon>Pseudocercospora</taxon>
    </lineage>
</organism>
<evidence type="ECO:0008006" key="14">
    <source>
        <dbReference type="Google" id="ProtNLM"/>
    </source>
</evidence>
<evidence type="ECO:0000256" key="5">
    <source>
        <dbReference type="ARBA" id="ARBA00022737"/>
    </source>
</evidence>
<keyword evidence="8" id="KW-0496">Mitochondrion</keyword>
<dbReference type="SUPFAM" id="SSF103506">
    <property type="entry name" value="Mitochondrial carrier"/>
    <property type="match status" value="1"/>
</dbReference>
<name>A0A139IHM8_9PEZI</name>